<sequence>LVLLLLLLSAVLVEAGNEDRIYRTQAQCAKRCDPKRRGMDCPVSCGCYTKKKSVWYKICFSPIGPLPPDFDLRFLGPIRTPMPKIQGR</sequence>
<accession>A0A1E1X0B7</accession>
<feature type="signal peptide" evidence="1">
    <location>
        <begin position="1"/>
        <end position="15"/>
    </location>
</feature>
<dbReference type="EMBL" id="GFAC01006504">
    <property type="protein sequence ID" value="JAT92684.1"/>
    <property type="molecule type" value="mRNA"/>
</dbReference>
<reference evidence="2" key="1">
    <citation type="journal article" date="2017" name="Front. Cell. Infect. Microbiol.">
        <title>The Distinct Transcriptional Response of the Midgut of Amblyomma sculptum and Amblyomma aureolatum Ticks to Rickettsia rickettsii Correlates to Their Differences in Susceptibility to Infection.</title>
        <authorList>
            <person name="Martins L.A."/>
            <person name="Galletti M.F.B.M."/>
            <person name="Ribeiro J.M."/>
            <person name="Fujita A."/>
            <person name="Costa F.B."/>
            <person name="Labruna M.B."/>
            <person name="Daffre S."/>
            <person name="Fogaca A.C."/>
        </authorList>
    </citation>
    <scope>NUCLEOTIDE SEQUENCE</scope>
</reference>
<evidence type="ECO:0000313" key="2">
    <source>
        <dbReference type="EMBL" id="JAT92684.1"/>
    </source>
</evidence>
<evidence type="ECO:0000256" key="1">
    <source>
        <dbReference type="SAM" id="SignalP"/>
    </source>
</evidence>
<name>A0A1E1X0B7_9ACAR</name>
<feature type="non-terminal residue" evidence="2">
    <location>
        <position position="1"/>
    </location>
</feature>
<dbReference type="AlphaFoldDB" id="A0A1E1X0B7"/>
<proteinExistence type="evidence at transcript level"/>
<organism evidence="2">
    <name type="scientific">Amblyomma aureolatum</name>
    <dbReference type="NCBI Taxonomy" id="187763"/>
    <lineage>
        <taxon>Eukaryota</taxon>
        <taxon>Metazoa</taxon>
        <taxon>Ecdysozoa</taxon>
        <taxon>Arthropoda</taxon>
        <taxon>Chelicerata</taxon>
        <taxon>Arachnida</taxon>
        <taxon>Acari</taxon>
        <taxon>Parasitiformes</taxon>
        <taxon>Ixodida</taxon>
        <taxon>Ixodoidea</taxon>
        <taxon>Ixodidae</taxon>
        <taxon>Amblyomminae</taxon>
        <taxon>Amblyomma</taxon>
    </lineage>
</organism>
<protein>
    <submittedName>
        <fullName evidence="2">Putative secreted protein</fullName>
    </submittedName>
</protein>
<keyword evidence="1" id="KW-0732">Signal</keyword>
<feature type="chain" id="PRO_5012746168" evidence="1">
    <location>
        <begin position="16"/>
        <end position="88"/>
    </location>
</feature>